<keyword evidence="4 6" id="KW-1133">Transmembrane helix</keyword>
<name>A0ABQ8U9P8_9EUKA</name>
<evidence type="ECO:0000256" key="4">
    <source>
        <dbReference type="ARBA" id="ARBA00022989"/>
    </source>
</evidence>
<comment type="similarity">
    <text evidence="2">Belongs to the TM2 family.</text>
</comment>
<evidence type="ECO:0000256" key="2">
    <source>
        <dbReference type="ARBA" id="ARBA00008284"/>
    </source>
</evidence>
<dbReference type="Pfam" id="PF05154">
    <property type="entry name" value="TM2"/>
    <property type="match status" value="1"/>
</dbReference>
<evidence type="ECO:0000256" key="3">
    <source>
        <dbReference type="ARBA" id="ARBA00022692"/>
    </source>
</evidence>
<feature type="domain" description="TM2" evidence="7">
    <location>
        <begin position="15"/>
        <end position="63"/>
    </location>
</feature>
<dbReference type="EMBL" id="JAPMOS010000084">
    <property type="protein sequence ID" value="KAJ4456039.1"/>
    <property type="molecule type" value="Genomic_DNA"/>
</dbReference>
<evidence type="ECO:0000259" key="7">
    <source>
        <dbReference type="Pfam" id="PF05154"/>
    </source>
</evidence>
<gene>
    <name evidence="8" type="ORF">PAPYR_8885</name>
</gene>
<comment type="subcellular location">
    <subcellularLocation>
        <location evidence="1">Membrane</location>
        <topology evidence="1">Multi-pass membrane protein</topology>
    </subcellularLocation>
</comment>
<protein>
    <recommendedName>
        <fullName evidence="7">TM2 domain-containing protein</fullName>
    </recommendedName>
</protein>
<sequence length="170" mass="18747">MSQVTFTVQPSGVTKDTNTAYALAALGCCGFCGLHRFYLDKIGTGIIWFLTGGVCCIGQCIDICTLDQMVSDYNRALAKPPMIVQPATLMVASPPMAVAMAQPMPLQPATMVLQPGQPQPYPQQQQQVYAQPMMMPQPMMMQPQQQPMMMQPQQQQMMVQPMQPNVTITM</sequence>
<evidence type="ECO:0000256" key="5">
    <source>
        <dbReference type="ARBA" id="ARBA00023136"/>
    </source>
</evidence>
<keyword evidence="5 6" id="KW-0472">Membrane</keyword>
<evidence type="ECO:0000256" key="1">
    <source>
        <dbReference type="ARBA" id="ARBA00004141"/>
    </source>
</evidence>
<dbReference type="Proteomes" id="UP001141327">
    <property type="component" value="Unassembled WGS sequence"/>
</dbReference>
<evidence type="ECO:0000256" key="6">
    <source>
        <dbReference type="SAM" id="Phobius"/>
    </source>
</evidence>
<evidence type="ECO:0000313" key="9">
    <source>
        <dbReference type="Proteomes" id="UP001141327"/>
    </source>
</evidence>
<organism evidence="8 9">
    <name type="scientific">Paratrimastix pyriformis</name>
    <dbReference type="NCBI Taxonomy" id="342808"/>
    <lineage>
        <taxon>Eukaryota</taxon>
        <taxon>Metamonada</taxon>
        <taxon>Preaxostyla</taxon>
        <taxon>Paratrimastigidae</taxon>
        <taxon>Paratrimastix</taxon>
    </lineage>
</organism>
<dbReference type="InterPro" id="IPR050932">
    <property type="entry name" value="TM2D1-3-like"/>
</dbReference>
<dbReference type="InterPro" id="IPR007829">
    <property type="entry name" value="TM2"/>
</dbReference>
<accession>A0ABQ8U9P8</accession>
<reference evidence="8" key="1">
    <citation type="journal article" date="2022" name="bioRxiv">
        <title>Genomics of Preaxostyla Flagellates Illuminates Evolutionary Transitions and the Path Towards Mitochondrial Loss.</title>
        <authorList>
            <person name="Novak L.V.F."/>
            <person name="Treitli S.C."/>
            <person name="Pyrih J."/>
            <person name="Halakuc P."/>
            <person name="Pipaliya S.V."/>
            <person name="Vacek V."/>
            <person name="Brzon O."/>
            <person name="Soukal P."/>
            <person name="Eme L."/>
            <person name="Dacks J.B."/>
            <person name="Karnkowska A."/>
            <person name="Elias M."/>
            <person name="Hampl V."/>
        </authorList>
    </citation>
    <scope>NUCLEOTIDE SEQUENCE</scope>
    <source>
        <strain evidence="8">RCP-MX</strain>
    </source>
</reference>
<feature type="transmembrane region" description="Helical" evidence="6">
    <location>
        <begin position="20"/>
        <end position="39"/>
    </location>
</feature>
<proteinExistence type="inferred from homology"/>
<keyword evidence="3 6" id="KW-0812">Transmembrane</keyword>
<comment type="caution">
    <text evidence="8">The sequence shown here is derived from an EMBL/GenBank/DDBJ whole genome shotgun (WGS) entry which is preliminary data.</text>
</comment>
<dbReference type="PANTHER" id="PTHR21016:SF25">
    <property type="entry name" value="TM2 DOMAIN-CONTAINING PROTEIN DDB_G0277895-RELATED"/>
    <property type="match status" value="1"/>
</dbReference>
<keyword evidence="9" id="KW-1185">Reference proteome</keyword>
<evidence type="ECO:0000313" key="8">
    <source>
        <dbReference type="EMBL" id="KAJ4456039.1"/>
    </source>
</evidence>
<dbReference type="PANTHER" id="PTHR21016">
    <property type="entry name" value="BETA-AMYLOID BINDING PROTEIN-RELATED"/>
    <property type="match status" value="1"/>
</dbReference>